<comment type="caution">
    <text evidence="1">The sequence shown here is derived from an EMBL/GenBank/DDBJ whole genome shotgun (WGS) entry which is preliminary data.</text>
</comment>
<name>A0A956M439_UNCEI</name>
<sequence length="311" mass="33598">MIGVSRTWWTFGLVAVTGAVALVVAGAGTVAVAASDSSRIVPRNTEMIQLQVGTKLSSYHVTSRTAPIELSVKGPASLRILSRRLFASEPPEGPIPYGICLEIDGVRTRTLQESSDGESFAYAEDGMAAGSLERAVVQIREGHHKIRLYPAEDDVRLALRLFRGKGKAPKLHYVPFAPDTYKESALLHSADSEVTYYRFDLEVPITFSVNGPVRMKAWTRLDFDHERGASKTYAIKVGIDGALVQSQQLTSRASATSIYPGLPEITPGVGKEVIFDVPEGHHEVSIGLDCTTAAAASLRLLIPRKAITNGL</sequence>
<dbReference type="Proteomes" id="UP000697710">
    <property type="component" value="Unassembled WGS sequence"/>
</dbReference>
<reference evidence="1" key="1">
    <citation type="submission" date="2020-04" db="EMBL/GenBank/DDBJ databases">
        <authorList>
            <person name="Zhang T."/>
        </authorList>
    </citation>
    <scope>NUCLEOTIDE SEQUENCE</scope>
    <source>
        <strain evidence="1">HKST-UBA01</strain>
    </source>
</reference>
<evidence type="ECO:0000313" key="2">
    <source>
        <dbReference type="Proteomes" id="UP000697710"/>
    </source>
</evidence>
<reference evidence="1" key="2">
    <citation type="journal article" date="2021" name="Microbiome">
        <title>Successional dynamics and alternative stable states in a saline activated sludge microbial community over 9 years.</title>
        <authorList>
            <person name="Wang Y."/>
            <person name="Ye J."/>
            <person name="Ju F."/>
            <person name="Liu L."/>
            <person name="Boyd J.A."/>
            <person name="Deng Y."/>
            <person name="Parks D.H."/>
            <person name="Jiang X."/>
            <person name="Yin X."/>
            <person name="Woodcroft B.J."/>
            <person name="Tyson G.W."/>
            <person name="Hugenholtz P."/>
            <person name="Polz M.F."/>
            <person name="Zhang T."/>
        </authorList>
    </citation>
    <scope>NUCLEOTIDE SEQUENCE</scope>
    <source>
        <strain evidence="1">HKST-UBA01</strain>
    </source>
</reference>
<gene>
    <name evidence="1" type="ORF">KC729_18965</name>
</gene>
<dbReference type="EMBL" id="JAGQHR010000835">
    <property type="protein sequence ID" value="MCA9729772.1"/>
    <property type="molecule type" value="Genomic_DNA"/>
</dbReference>
<protein>
    <submittedName>
        <fullName evidence="1">Uncharacterized protein</fullName>
    </submittedName>
</protein>
<accession>A0A956M439</accession>
<dbReference type="AlphaFoldDB" id="A0A956M439"/>
<evidence type="ECO:0000313" key="1">
    <source>
        <dbReference type="EMBL" id="MCA9729772.1"/>
    </source>
</evidence>
<organism evidence="1 2">
    <name type="scientific">Eiseniibacteriota bacterium</name>
    <dbReference type="NCBI Taxonomy" id="2212470"/>
    <lineage>
        <taxon>Bacteria</taxon>
        <taxon>Candidatus Eiseniibacteriota</taxon>
    </lineage>
</organism>
<proteinExistence type="predicted"/>